<evidence type="ECO:0000313" key="4">
    <source>
        <dbReference type="EMBL" id="HIT42916.1"/>
    </source>
</evidence>
<evidence type="ECO:0000256" key="3">
    <source>
        <dbReference type="SAM" id="SignalP"/>
    </source>
</evidence>
<organism evidence="4 5">
    <name type="scientific">Candidatus Caccovicinus merdipullorum</name>
    <dbReference type="NCBI Taxonomy" id="2840724"/>
    <lineage>
        <taxon>Bacteria</taxon>
        <taxon>Bacillati</taxon>
        <taxon>Bacillota</taxon>
        <taxon>Clostridia</taxon>
        <taxon>Eubacteriales</taxon>
        <taxon>Candidatus Caccovicinus</taxon>
    </lineage>
</organism>
<dbReference type="Pfam" id="PF19127">
    <property type="entry name" value="Choline_bind_3"/>
    <property type="match status" value="1"/>
</dbReference>
<comment type="caution">
    <text evidence="4">The sequence shown here is derived from an EMBL/GenBank/DDBJ whole genome shotgun (WGS) entry which is preliminary data.</text>
</comment>
<dbReference type="EMBL" id="DVKS01000208">
    <property type="protein sequence ID" value="HIT42916.1"/>
    <property type="molecule type" value="Genomic_DNA"/>
</dbReference>
<dbReference type="Gene3D" id="2.10.270.10">
    <property type="entry name" value="Cholin Binding"/>
    <property type="match status" value="1"/>
</dbReference>
<evidence type="ECO:0000313" key="5">
    <source>
        <dbReference type="Proteomes" id="UP000886860"/>
    </source>
</evidence>
<proteinExistence type="predicted"/>
<feature type="repeat" description="Cell wall-binding" evidence="2">
    <location>
        <begin position="69"/>
        <end position="88"/>
    </location>
</feature>
<feature type="chain" id="PRO_5038933274" evidence="3">
    <location>
        <begin position="22"/>
        <end position="108"/>
    </location>
</feature>
<feature type="signal peptide" evidence="3">
    <location>
        <begin position="1"/>
        <end position="21"/>
    </location>
</feature>
<dbReference type="InterPro" id="IPR018337">
    <property type="entry name" value="Cell_wall/Cho-bd_repeat"/>
</dbReference>
<evidence type="ECO:0000256" key="2">
    <source>
        <dbReference type="PROSITE-ProRule" id="PRU00591"/>
    </source>
</evidence>
<reference evidence="4" key="1">
    <citation type="submission" date="2020-10" db="EMBL/GenBank/DDBJ databases">
        <authorList>
            <person name="Gilroy R."/>
        </authorList>
    </citation>
    <scope>NUCLEOTIDE SEQUENCE</scope>
    <source>
        <strain evidence="4">CHK123-3438</strain>
    </source>
</reference>
<sequence>MKKFVRTLAALGMAAAMTAGGALTSYAGSWQLDSVGWWYQTDDGGYLRDTFWTDEYGNTYYFTGKGYMVTGWKQIQTEWYYFDASGALQKDTIIDGMYYVDATGVWVE</sequence>
<name>A0A9D1GLF6_9FIRM</name>
<keyword evidence="3" id="KW-0732">Signal</keyword>
<gene>
    <name evidence="4" type="ORF">IAB60_12620</name>
</gene>
<dbReference type="PROSITE" id="PS51170">
    <property type="entry name" value="CW"/>
    <property type="match status" value="1"/>
</dbReference>
<dbReference type="Proteomes" id="UP000886860">
    <property type="component" value="Unassembled WGS sequence"/>
</dbReference>
<accession>A0A9D1GLF6</accession>
<reference evidence="4" key="2">
    <citation type="journal article" date="2021" name="PeerJ">
        <title>Extensive microbial diversity within the chicken gut microbiome revealed by metagenomics and culture.</title>
        <authorList>
            <person name="Gilroy R."/>
            <person name="Ravi A."/>
            <person name="Getino M."/>
            <person name="Pursley I."/>
            <person name="Horton D.L."/>
            <person name="Alikhan N.F."/>
            <person name="Baker D."/>
            <person name="Gharbi K."/>
            <person name="Hall N."/>
            <person name="Watson M."/>
            <person name="Adriaenssens E.M."/>
            <person name="Foster-Nyarko E."/>
            <person name="Jarju S."/>
            <person name="Secka A."/>
            <person name="Antonio M."/>
            <person name="Oren A."/>
            <person name="Chaudhuri R.R."/>
            <person name="La Ragione R."/>
            <person name="Hildebrand F."/>
            <person name="Pallen M.J."/>
        </authorList>
    </citation>
    <scope>NUCLEOTIDE SEQUENCE</scope>
    <source>
        <strain evidence="4">CHK123-3438</strain>
    </source>
</reference>
<keyword evidence="1" id="KW-0677">Repeat</keyword>
<protein>
    <submittedName>
        <fullName evidence="4">Uncharacterized protein</fullName>
    </submittedName>
</protein>
<dbReference type="SUPFAM" id="SSF69360">
    <property type="entry name" value="Cell wall binding repeat"/>
    <property type="match status" value="1"/>
</dbReference>
<dbReference type="AlphaFoldDB" id="A0A9D1GLF6"/>
<evidence type="ECO:0000256" key="1">
    <source>
        <dbReference type="ARBA" id="ARBA00022737"/>
    </source>
</evidence>